<organism evidence="2 3">
    <name type="scientific">Comamonas odontotermitis</name>
    <dbReference type="NCBI Taxonomy" id="379895"/>
    <lineage>
        <taxon>Bacteria</taxon>
        <taxon>Pseudomonadati</taxon>
        <taxon>Pseudomonadota</taxon>
        <taxon>Betaproteobacteria</taxon>
        <taxon>Burkholderiales</taxon>
        <taxon>Comamonadaceae</taxon>
        <taxon>Comamonas</taxon>
    </lineage>
</organism>
<dbReference type="Gene3D" id="3.40.50.300">
    <property type="entry name" value="P-loop containing nucleotide triphosphate hydrolases"/>
    <property type="match status" value="1"/>
</dbReference>
<comment type="caution">
    <text evidence="2">The sequence shown here is derived from an EMBL/GenBank/DDBJ whole genome shotgun (WGS) entry which is preliminary data.</text>
</comment>
<evidence type="ECO:0000313" key="2">
    <source>
        <dbReference type="EMBL" id="MBB6579324.1"/>
    </source>
</evidence>
<sequence>MAVYVVSGKLGSGKGLYCVHKIQQALYEGRRVATNFDLKLENMLPHRSKKTAIRVPDKPTAQDLDDIGHGNPDKRYDESKAGVLVLDELGSWLNSRDFQNAERTKLIDWLIHARKKGWDVYLVVQNIEMLDKQVRVGLAEYLVKCVRADKMRIPMVGAFLGKMGRLPRFHIANIFMPDVPGIVVDREWYRNTDLYAAYDTLQIFRDWHRKPGDPGFKDETYMGPYSYLSPWHVTNYQGEKAKLPLLQRLAPRVFTPPVRPALKPKNHQVTAAAKLAKSEAWQAARRALEVAA</sequence>
<keyword evidence="3" id="KW-1185">Reference proteome</keyword>
<reference evidence="2 3" key="1">
    <citation type="submission" date="2020-08" db="EMBL/GenBank/DDBJ databases">
        <title>Functional genomics of gut bacteria from endangered species of beetles.</title>
        <authorList>
            <person name="Carlos-Shanley C."/>
        </authorList>
    </citation>
    <scope>NUCLEOTIDE SEQUENCE [LARGE SCALE GENOMIC DNA]</scope>
    <source>
        <strain evidence="2 3">S00124</strain>
    </source>
</reference>
<protein>
    <recommendedName>
        <fullName evidence="1">Zona occludens toxin N-terminal domain-containing protein</fullName>
    </recommendedName>
</protein>
<dbReference type="InterPro" id="IPR027417">
    <property type="entry name" value="P-loop_NTPase"/>
</dbReference>
<feature type="domain" description="Zona occludens toxin N-terminal" evidence="1">
    <location>
        <begin position="2"/>
        <end position="149"/>
    </location>
</feature>
<dbReference type="Proteomes" id="UP000562492">
    <property type="component" value="Unassembled WGS sequence"/>
</dbReference>
<dbReference type="EMBL" id="JACHKZ010000027">
    <property type="protein sequence ID" value="MBB6579324.1"/>
    <property type="molecule type" value="Genomic_DNA"/>
</dbReference>
<accession>A0ABR6RJX4</accession>
<proteinExistence type="predicted"/>
<dbReference type="RefSeq" id="WP_184710594.1">
    <property type="nucleotide sequence ID" value="NZ_JACHKZ010000027.1"/>
</dbReference>
<gene>
    <name evidence="2" type="ORF">HNP33_003436</name>
</gene>
<dbReference type="InterPro" id="IPR008900">
    <property type="entry name" value="Zot_N"/>
</dbReference>
<evidence type="ECO:0000259" key="1">
    <source>
        <dbReference type="Pfam" id="PF05707"/>
    </source>
</evidence>
<dbReference type="Pfam" id="PF05707">
    <property type="entry name" value="Zot"/>
    <property type="match status" value="1"/>
</dbReference>
<name>A0ABR6RJX4_9BURK</name>
<evidence type="ECO:0000313" key="3">
    <source>
        <dbReference type="Proteomes" id="UP000562492"/>
    </source>
</evidence>